<protein>
    <submittedName>
        <fullName evidence="2">HAD hydrolase</fullName>
    </submittedName>
</protein>
<dbReference type="Gene3D" id="3.40.50.1000">
    <property type="entry name" value="HAD superfamily/HAD-like"/>
    <property type="match status" value="2"/>
</dbReference>
<keyword evidence="2" id="KW-0378">Hydrolase</keyword>
<feature type="region of interest" description="Disordered" evidence="1">
    <location>
        <begin position="351"/>
        <end position="372"/>
    </location>
</feature>
<dbReference type="InterPro" id="IPR006357">
    <property type="entry name" value="HAD-SF_hydro_IIA"/>
</dbReference>
<feature type="compositionally biased region" description="Low complexity" evidence="1">
    <location>
        <begin position="353"/>
        <end position="362"/>
    </location>
</feature>
<keyword evidence="3" id="KW-1185">Reference proteome</keyword>
<gene>
    <name evidence="2" type="ORF">PAPYR_7712</name>
</gene>
<evidence type="ECO:0000313" key="2">
    <source>
        <dbReference type="EMBL" id="KAJ4456898.1"/>
    </source>
</evidence>
<accession>A0ABQ8UC96</accession>
<dbReference type="SUPFAM" id="SSF56784">
    <property type="entry name" value="HAD-like"/>
    <property type="match status" value="1"/>
</dbReference>
<dbReference type="Proteomes" id="UP001141327">
    <property type="component" value="Unassembled WGS sequence"/>
</dbReference>
<reference evidence="2" key="1">
    <citation type="journal article" date="2022" name="bioRxiv">
        <title>Genomics of Preaxostyla Flagellates Illuminates Evolutionary Transitions and the Path Towards Mitochondrial Loss.</title>
        <authorList>
            <person name="Novak L.V.F."/>
            <person name="Treitli S.C."/>
            <person name="Pyrih J."/>
            <person name="Halakuc P."/>
            <person name="Pipaliya S.V."/>
            <person name="Vacek V."/>
            <person name="Brzon O."/>
            <person name="Soukal P."/>
            <person name="Eme L."/>
            <person name="Dacks J.B."/>
            <person name="Karnkowska A."/>
            <person name="Elias M."/>
            <person name="Hampl V."/>
        </authorList>
    </citation>
    <scope>NUCLEOTIDE SEQUENCE</scope>
    <source>
        <strain evidence="2">RCP-MX</strain>
    </source>
</reference>
<dbReference type="NCBIfam" id="TIGR01460">
    <property type="entry name" value="HAD-SF-IIA"/>
    <property type="match status" value="1"/>
</dbReference>
<dbReference type="InterPro" id="IPR036412">
    <property type="entry name" value="HAD-like_sf"/>
</dbReference>
<dbReference type="PANTHER" id="PTHR19288:SF93">
    <property type="entry name" value="FI11325P-RELATED"/>
    <property type="match status" value="1"/>
</dbReference>
<dbReference type="Pfam" id="PF13344">
    <property type="entry name" value="Hydrolase_6"/>
    <property type="match status" value="1"/>
</dbReference>
<evidence type="ECO:0000256" key="1">
    <source>
        <dbReference type="SAM" id="MobiDB-lite"/>
    </source>
</evidence>
<proteinExistence type="predicted"/>
<organism evidence="2 3">
    <name type="scientific">Paratrimastix pyriformis</name>
    <dbReference type="NCBI Taxonomy" id="342808"/>
    <lineage>
        <taxon>Eukaryota</taxon>
        <taxon>Metamonada</taxon>
        <taxon>Preaxostyla</taxon>
        <taxon>Paratrimastigidae</taxon>
        <taxon>Paratrimastix</taxon>
    </lineage>
</organism>
<name>A0ABQ8UC96_9EUKA</name>
<dbReference type="EMBL" id="JAPMOS010000058">
    <property type="protein sequence ID" value="KAJ4456898.1"/>
    <property type="molecule type" value="Genomic_DNA"/>
</dbReference>
<dbReference type="Pfam" id="PF13242">
    <property type="entry name" value="Hydrolase_like"/>
    <property type="match status" value="1"/>
</dbReference>
<dbReference type="InterPro" id="IPR023214">
    <property type="entry name" value="HAD_sf"/>
</dbReference>
<sequence length="464" mass="51048">MSRALFLQYPPQSAARVPFQIQQKLLNRVHVRQFPVLTQLWFIPCGVTRCSVKFGAAGVLDARLMKPDFAIAFDIDGVLLLGEHAIKGAREAVRLVTREKIPFIIISNASSRGRLRIVRRELGLSEEELPQEHMVLSYSPMKLVAPLYRDRIVLISGLNRDVNREIRDDLGFQRAIDVADLCLAHPQLTPVSRRTWDERCPRCTCDTPHSVGIPGVPSAHPISPTTPLPTVDDDAALPPAMHPAMKLIEAIEAIFILSEPANWYESLQTMTDVLVHAHRAGRHVPVWSANPDFAFASELPGEPRFTVGAFVVCLKALYRHITGDELEVRETGKPSPLIFQYAQTVLATHRTLSPSPEASPSDPQSPPPATPPIRCYMIGDSPVADIAGARAAGRPWYSALVATGMWKPPSSAKDQTAPPAQGSLGAFNPVENPADIVCQDVYEACDWILKHELGAHELRNEAAL</sequence>
<evidence type="ECO:0000313" key="3">
    <source>
        <dbReference type="Proteomes" id="UP001141327"/>
    </source>
</evidence>
<dbReference type="PANTHER" id="PTHR19288">
    <property type="entry name" value="4-NITROPHENYLPHOSPHATASE-RELATED"/>
    <property type="match status" value="1"/>
</dbReference>
<dbReference type="GO" id="GO:0016787">
    <property type="term" value="F:hydrolase activity"/>
    <property type="evidence" value="ECO:0007669"/>
    <property type="project" value="UniProtKB-KW"/>
</dbReference>
<comment type="caution">
    <text evidence="2">The sequence shown here is derived from an EMBL/GenBank/DDBJ whole genome shotgun (WGS) entry which is preliminary data.</text>
</comment>